<sequence length="419" mass="47567">MASKGVLRCTDYQKDFSIWDRHKDMIQTLYLTEGKSLKQVAAAMENVPGFPSSTDLSTYEVVLRDYFQFRKNLDCWQWLLVERELEERKQEGHDSIVVLCGIQLNPTLVSKKIRRARIQSQRGHRKTSSQQRLPEFVEIVSDTANMPLGNNRCQKAASSDVEALSVSSPIDPGRSILRPKPKPLQIQTPTVLQTRDLQRTYSGIQIVSTFSPRLSPVVVPSECLGNELTDLVLNYKIEQAHAEMQADLPSKQLVRHLQESLGNKLPVPLDSAYQICYRQQVSAQAQDVPHLNPSCPPLPRMFGKNSSVDILETACFKLSNGFQDVHHEHSTYGLLDWIGNSADPTLLKEFFSLENPAVAALWWDLMMGPTRSAEQYSTLLKVGLAVREAEWFRYEFDTDFFDLALVDEHNDRAARTMDV</sequence>
<protein>
    <recommendedName>
        <fullName evidence="1">Clr5 domain-containing protein</fullName>
    </recommendedName>
</protein>
<accession>A0ABR1U8B8</accession>
<keyword evidence="3" id="KW-1185">Reference proteome</keyword>
<organism evidence="2 3">
    <name type="scientific">Apiospora rasikravindrae</name>
    <dbReference type="NCBI Taxonomy" id="990691"/>
    <lineage>
        <taxon>Eukaryota</taxon>
        <taxon>Fungi</taxon>
        <taxon>Dikarya</taxon>
        <taxon>Ascomycota</taxon>
        <taxon>Pezizomycotina</taxon>
        <taxon>Sordariomycetes</taxon>
        <taxon>Xylariomycetidae</taxon>
        <taxon>Amphisphaeriales</taxon>
        <taxon>Apiosporaceae</taxon>
        <taxon>Apiospora</taxon>
    </lineage>
</organism>
<reference evidence="2 3" key="1">
    <citation type="submission" date="2023-01" db="EMBL/GenBank/DDBJ databases">
        <title>Analysis of 21 Apiospora genomes using comparative genomics revels a genus with tremendous synthesis potential of carbohydrate active enzymes and secondary metabolites.</title>
        <authorList>
            <person name="Sorensen T."/>
        </authorList>
    </citation>
    <scope>NUCLEOTIDE SEQUENCE [LARGE SCALE GENOMIC DNA]</scope>
    <source>
        <strain evidence="2 3">CBS 33761</strain>
    </source>
</reference>
<evidence type="ECO:0000259" key="1">
    <source>
        <dbReference type="Pfam" id="PF14420"/>
    </source>
</evidence>
<proteinExistence type="predicted"/>
<name>A0ABR1U8B8_9PEZI</name>
<gene>
    <name evidence="2" type="ORF">PG993_000194</name>
</gene>
<dbReference type="EMBL" id="JAQQWK010000001">
    <property type="protein sequence ID" value="KAK8054967.1"/>
    <property type="molecule type" value="Genomic_DNA"/>
</dbReference>
<dbReference type="InterPro" id="IPR025676">
    <property type="entry name" value="Clr5_dom"/>
</dbReference>
<dbReference type="Pfam" id="PF14420">
    <property type="entry name" value="Clr5"/>
    <property type="match status" value="1"/>
</dbReference>
<comment type="caution">
    <text evidence="2">The sequence shown here is derived from an EMBL/GenBank/DDBJ whole genome shotgun (WGS) entry which is preliminary data.</text>
</comment>
<evidence type="ECO:0000313" key="2">
    <source>
        <dbReference type="EMBL" id="KAK8054967.1"/>
    </source>
</evidence>
<dbReference type="Proteomes" id="UP001444661">
    <property type="component" value="Unassembled WGS sequence"/>
</dbReference>
<feature type="domain" description="Clr5" evidence="1">
    <location>
        <begin position="19"/>
        <end position="53"/>
    </location>
</feature>
<evidence type="ECO:0000313" key="3">
    <source>
        <dbReference type="Proteomes" id="UP001444661"/>
    </source>
</evidence>